<feature type="domain" description="Peptidase S9 prolyl oligopeptidase catalytic" evidence="6">
    <location>
        <begin position="513"/>
        <end position="703"/>
    </location>
</feature>
<gene>
    <name evidence="7" type="ORF">INT44_008790</name>
</gene>
<dbReference type="GO" id="GO:0004252">
    <property type="term" value="F:serine-type endopeptidase activity"/>
    <property type="evidence" value="ECO:0007669"/>
    <property type="project" value="TreeGrafter"/>
</dbReference>
<dbReference type="Gene3D" id="3.40.50.1820">
    <property type="entry name" value="alpha/beta hydrolase"/>
    <property type="match status" value="1"/>
</dbReference>
<dbReference type="InterPro" id="IPR029058">
    <property type="entry name" value="AB_hydrolase_fold"/>
</dbReference>
<dbReference type="SUPFAM" id="SSF82171">
    <property type="entry name" value="DPP6 N-terminal domain-like"/>
    <property type="match status" value="1"/>
</dbReference>
<evidence type="ECO:0000313" key="7">
    <source>
        <dbReference type="EMBL" id="KAG2173438.1"/>
    </source>
</evidence>
<keyword evidence="8" id="KW-1185">Reference proteome</keyword>
<evidence type="ECO:0000256" key="4">
    <source>
        <dbReference type="ARBA" id="ARBA00022801"/>
    </source>
</evidence>
<evidence type="ECO:0000256" key="3">
    <source>
        <dbReference type="ARBA" id="ARBA00022729"/>
    </source>
</evidence>
<keyword evidence="2" id="KW-0645">Protease</keyword>
<organism evidence="7 8">
    <name type="scientific">Umbelopsis vinacea</name>
    <dbReference type="NCBI Taxonomy" id="44442"/>
    <lineage>
        <taxon>Eukaryota</taxon>
        <taxon>Fungi</taxon>
        <taxon>Fungi incertae sedis</taxon>
        <taxon>Mucoromycota</taxon>
        <taxon>Mucoromycotina</taxon>
        <taxon>Umbelopsidomycetes</taxon>
        <taxon>Umbelopsidales</taxon>
        <taxon>Umbelopsidaceae</taxon>
        <taxon>Umbelopsis</taxon>
    </lineage>
</organism>
<proteinExistence type="inferred from homology"/>
<dbReference type="Gene3D" id="2.130.10.10">
    <property type="entry name" value="YVTN repeat-like/Quinoprotein amine dehydrogenase"/>
    <property type="match status" value="1"/>
</dbReference>
<evidence type="ECO:0000256" key="5">
    <source>
        <dbReference type="ARBA" id="ARBA00032829"/>
    </source>
</evidence>
<protein>
    <recommendedName>
        <fullName evidence="5">Dipeptidyl-peptidase V</fullName>
    </recommendedName>
</protein>
<reference evidence="7" key="1">
    <citation type="submission" date="2020-12" db="EMBL/GenBank/DDBJ databases">
        <title>Metabolic potential, ecology and presence of endohyphal bacteria is reflected in genomic diversity of Mucoromycotina.</title>
        <authorList>
            <person name="Muszewska A."/>
            <person name="Okrasinska A."/>
            <person name="Steczkiewicz K."/>
            <person name="Drgas O."/>
            <person name="Orlowska M."/>
            <person name="Perlinska-Lenart U."/>
            <person name="Aleksandrzak-Piekarczyk T."/>
            <person name="Szatraj K."/>
            <person name="Zielenkiewicz U."/>
            <person name="Pilsyk S."/>
            <person name="Malc E."/>
            <person name="Mieczkowski P."/>
            <person name="Kruszewska J.S."/>
            <person name="Biernat P."/>
            <person name="Pawlowska J."/>
        </authorList>
    </citation>
    <scope>NUCLEOTIDE SEQUENCE</scope>
    <source>
        <strain evidence="7">WA0000051536</strain>
    </source>
</reference>
<evidence type="ECO:0000256" key="1">
    <source>
        <dbReference type="ARBA" id="ARBA00010040"/>
    </source>
</evidence>
<dbReference type="EMBL" id="JAEPRA010000019">
    <property type="protein sequence ID" value="KAG2173438.1"/>
    <property type="molecule type" value="Genomic_DNA"/>
</dbReference>
<evidence type="ECO:0000259" key="6">
    <source>
        <dbReference type="Pfam" id="PF00326"/>
    </source>
</evidence>
<evidence type="ECO:0000256" key="2">
    <source>
        <dbReference type="ARBA" id="ARBA00022670"/>
    </source>
</evidence>
<dbReference type="SUPFAM" id="SSF53474">
    <property type="entry name" value="alpha/beta-Hydrolases"/>
    <property type="match status" value="1"/>
</dbReference>
<keyword evidence="4" id="KW-0378">Hydrolase</keyword>
<dbReference type="OrthoDB" id="43744at2759"/>
<accession>A0A8H7UB47</accession>
<comment type="caution">
    <text evidence="7">The sequence shown here is derived from an EMBL/GenBank/DDBJ whole genome shotgun (WGS) entry which is preliminary data.</text>
</comment>
<dbReference type="InterPro" id="IPR015943">
    <property type="entry name" value="WD40/YVTN_repeat-like_dom_sf"/>
</dbReference>
<dbReference type="Gene3D" id="2.120.10.30">
    <property type="entry name" value="TolB, C-terminal domain"/>
    <property type="match status" value="1"/>
</dbReference>
<sequence length="713" mass="80063">MVGFAKKKNGVYVRDCISFCLLTIRNTMNGSQVLTPEKLIDLPKVGILVTSPSGEKAIFSQSVYSLQEKKSTLTLHIIDLNTSKVRPLTSTFKHGTPYEPVFLDDKNIIFLQARDDDDFAHIYVVGVDAEAEEPYQLSNFPVEVGALKYNSTSGLLGFAAEVYEDGRMETVKARDESNESTKTDSGMVYNSLNVRSWNTYLPPKGKKNNVFIVKLDYDGKKYAISGSPVNLLLNTEMVRFTLVDNLYQKNLTNQFPKWKNAPHPMYGDADDYDFSPDGKQIAFICKSDSSDYAWKTTQQVFITSTSGGSMPQCINSDINAYSYCPKYAPDGTLAYLQMMQPGYDSDKARVILYDGKARKNITEDWPFSAMSLAFSSDSQSIYVTADDQAHLKIFAINRRTEEISTLTHEHTATLVSTSKNGIIFRLASMNFPHLICNLNLSTMEMQTFTRTPVLQSAFSGTELPKPQAFWFEGARGDKVHGWLLKPANHVEGKKYPVAFLVHGGPQMPFRDNWVLDWHPQIFTSAGYAVVGINRHGSTGFGSDFCDCLQENWGSYPYIDLEKGLAHALAHNDYLDAQNVFGLGFSFGGYLINWLNGHTKQFKAFVNHGGMFSLQSTYYGTDELAFPEREFGGPPFDERAQSTYEKWSPSSHVRNWKTPTLVTHGGRDYRIPETEGIATFTALQRQGVPSRFLFFPDEPHSSSVDERVGRYHIG</sequence>
<dbReference type="FunFam" id="3.40.50.1820:FF:000028">
    <property type="entry name" value="S9 family peptidase"/>
    <property type="match status" value="1"/>
</dbReference>
<evidence type="ECO:0000313" key="8">
    <source>
        <dbReference type="Proteomes" id="UP000612746"/>
    </source>
</evidence>
<dbReference type="GO" id="GO:0006508">
    <property type="term" value="P:proteolysis"/>
    <property type="evidence" value="ECO:0007669"/>
    <property type="project" value="UniProtKB-KW"/>
</dbReference>
<dbReference type="InterPro" id="IPR011042">
    <property type="entry name" value="6-blade_b-propeller_TolB-like"/>
</dbReference>
<dbReference type="InterPro" id="IPR001375">
    <property type="entry name" value="Peptidase_S9_cat"/>
</dbReference>
<comment type="similarity">
    <text evidence="1">Belongs to the peptidase S9C family.</text>
</comment>
<dbReference type="PANTHER" id="PTHR42776">
    <property type="entry name" value="SERINE PEPTIDASE S9 FAMILY MEMBER"/>
    <property type="match status" value="1"/>
</dbReference>
<dbReference type="Pfam" id="PF00326">
    <property type="entry name" value="Peptidase_S9"/>
    <property type="match status" value="1"/>
</dbReference>
<dbReference type="AlphaFoldDB" id="A0A8H7UB47"/>
<keyword evidence="3" id="KW-0732">Signal</keyword>
<dbReference type="Proteomes" id="UP000612746">
    <property type="component" value="Unassembled WGS sequence"/>
</dbReference>
<name>A0A8H7UB47_9FUNG</name>
<dbReference type="PANTHER" id="PTHR42776:SF13">
    <property type="entry name" value="DIPEPTIDYL-PEPTIDASE 5"/>
    <property type="match status" value="1"/>
</dbReference>